<dbReference type="EMBL" id="CADCUT010000107">
    <property type="protein sequence ID" value="CAA9408366.1"/>
    <property type="molecule type" value="Genomic_DNA"/>
</dbReference>
<gene>
    <name evidence="1" type="ORF">AVDCRST_MAG03-1696</name>
</gene>
<feature type="non-terminal residue" evidence="1">
    <location>
        <position position="1"/>
    </location>
</feature>
<sequence length="39" mass="4537">GHYLPAARHRWVHGRDRGVLFRRLPRPGLSLGPPRGRRL</sequence>
<organism evidence="1">
    <name type="scientific">uncultured Rubrobacteraceae bacterium</name>
    <dbReference type="NCBI Taxonomy" id="349277"/>
    <lineage>
        <taxon>Bacteria</taxon>
        <taxon>Bacillati</taxon>
        <taxon>Actinomycetota</taxon>
        <taxon>Rubrobacteria</taxon>
        <taxon>Rubrobacterales</taxon>
        <taxon>Rubrobacteraceae</taxon>
        <taxon>environmental samples</taxon>
    </lineage>
</organism>
<accession>A0A6J4PAU9</accession>
<name>A0A6J4PAU9_9ACTN</name>
<reference evidence="1" key="1">
    <citation type="submission" date="2020-02" db="EMBL/GenBank/DDBJ databases">
        <authorList>
            <person name="Meier V. D."/>
        </authorList>
    </citation>
    <scope>NUCLEOTIDE SEQUENCE</scope>
    <source>
        <strain evidence="1">AVDCRST_MAG03</strain>
    </source>
</reference>
<dbReference type="AlphaFoldDB" id="A0A6J4PAU9"/>
<evidence type="ECO:0000313" key="1">
    <source>
        <dbReference type="EMBL" id="CAA9408366.1"/>
    </source>
</evidence>
<feature type="non-terminal residue" evidence="1">
    <location>
        <position position="39"/>
    </location>
</feature>
<proteinExistence type="predicted"/>
<protein>
    <submittedName>
        <fullName evidence="1">Uncharacterized protein</fullName>
    </submittedName>
</protein>